<keyword evidence="2" id="KW-1185">Reference proteome</keyword>
<dbReference type="AlphaFoldDB" id="A0A4V1AWC1"/>
<proteinExistence type="predicted"/>
<evidence type="ECO:0000313" key="1">
    <source>
        <dbReference type="EMBL" id="QBQ56115.1"/>
    </source>
</evidence>
<reference evidence="1 2" key="1">
    <citation type="submission" date="2019-03" db="EMBL/GenBank/DDBJ databases">
        <title>The genome sequence of Nitrosococcus wardiae strain D1FHST reveals the archetypal metabolic capacity of ammonia-oxidizing Gammaproteobacteria.</title>
        <authorList>
            <person name="Wang L."/>
            <person name="Lim C.K."/>
            <person name="Hanson T.E."/>
            <person name="Dang H."/>
            <person name="Klotz M.G."/>
        </authorList>
    </citation>
    <scope>NUCLEOTIDE SEQUENCE [LARGE SCALE GENOMIC DNA]</scope>
    <source>
        <strain evidence="1 2">D1FHS</strain>
    </source>
</reference>
<dbReference type="OrthoDB" id="5951715at2"/>
<dbReference type="Proteomes" id="UP000294325">
    <property type="component" value="Chromosome"/>
</dbReference>
<gene>
    <name evidence="1" type="ORF">E3U44_17560</name>
</gene>
<dbReference type="KEGG" id="nwr:E3U44_17560"/>
<sequence length="207" mass="23991">MGGMGSGRHWYLGAKEATTDYRAIDVRLWKKEGLLNPHQLFGWQWSRNGKCVASIQMRTEPDRVILTYRHRSYGQDWKDESYPVFLDWTSCHLGGQRPWFLCPAWNCGRRVAILYGGGIFACRHCYQLAYPSQRESPDDRAARRANKIREKLGWEPGILNGRGWKPKGMHWSTFERLTTQHDAFVQVSLAEVAGRLNLFSKSLDSWI</sequence>
<accession>A0A4V1AWC1</accession>
<organism evidence="1 2">
    <name type="scientific">Nitrosococcus wardiae</name>
    <dbReference type="NCBI Taxonomy" id="1814290"/>
    <lineage>
        <taxon>Bacteria</taxon>
        <taxon>Pseudomonadati</taxon>
        <taxon>Pseudomonadota</taxon>
        <taxon>Gammaproteobacteria</taxon>
        <taxon>Chromatiales</taxon>
        <taxon>Chromatiaceae</taxon>
        <taxon>Nitrosococcus</taxon>
    </lineage>
</organism>
<dbReference type="EMBL" id="CP038033">
    <property type="protein sequence ID" value="QBQ56115.1"/>
    <property type="molecule type" value="Genomic_DNA"/>
</dbReference>
<evidence type="ECO:0000313" key="2">
    <source>
        <dbReference type="Proteomes" id="UP000294325"/>
    </source>
</evidence>
<protein>
    <submittedName>
        <fullName evidence="1">Uncharacterized protein</fullName>
    </submittedName>
</protein>
<name>A0A4V1AWC1_9GAMM</name>
<dbReference type="RefSeq" id="WP_134359367.1">
    <property type="nucleotide sequence ID" value="NZ_CP038033.1"/>
</dbReference>